<proteinExistence type="predicted"/>
<protein>
    <submittedName>
        <fullName evidence="1">Uncharacterized protein</fullName>
    </submittedName>
</protein>
<dbReference type="Proteomes" id="UP000551563">
    <property type="component" value="Unassembled WGS sequence"/>
</dbReference>
<sequence length="101" mass="11163">MGFPAFAYDEKKGAELLEGSWQSLASGETWVFDCAAGKWQQFIGAKQMGADFELIAMPANLIKIASSSGRKYIAHFSPDAMLIRVFLEGEDDVPLMLQRSK</sequence>
<dbReference type="AlphaFoldDB" id="A0A7V6P7Z3"/>
<organism evidence="1 2">
    <name type="scientific">Brucella intermedia</name>
    <dbReference type="NCBI Taxonomy" id="94625"/>
    <lineage>
        <taxon>Bacteria</taxon>
        <taxon>Pseudomonadati</taxon>
        <taxon>Pseudomonadota</taxon>
        <taxon>Alphaproteobacteria</taxon>
        <taxon>Hyphomicrobiales</taxon>
        <taxon>Brucellaceae</taxon>
        <taxon>Brucella/Ochrobactrum group</taxon>
        <taxon>Brucella</taxon>
    </lineage>
</organism>
<name>A0A7V6P7Z3_9HYPH</name>
<dbReference type="EMBL" id="DUMN01000021">
    <property type="protein sequence ID" value="HHV66149.1"/>
    <property type="molecule type" value="Genomic_DNA"/>
</dbReference>
<comment type="caution">
    <text evidence="1">The sequence shown here is derived from an EMBL/GenBank/DDBJ whole genome shotgun (WGS) entry which is preliminary data.</text>
</comment>
<evidence type="ECO:0000313" key="1">
    <source>
        <dbReference type="EMBL" id="HHV66149.1"/>
    </source>
</evidence>
<accession>A0A7V6P7Z3</accession>
<evidence type="ECO:0000313" key="2">
    <source>
        <dbReference type="Proteomes" id="UP000551563"/>
    </source>
</evidence>
<reference evidence="1 2" key="1">
    <citation type="journal article" date="2020" name="Biotechnol. Biofuels">
        <title>New insights from the biogas microbiome by comprehensive genome-resolved metagenomics of nearly 1600 species originating from multiple anaerobic digesters.</title>
        <authorList>
            <person name="Campanaro S."/>
            <person name="Treu L."/>
            <person name="Rodriguez-R L.M."/>
            <person name="Kovalovszki A."/>
            <person name="Ziels R.M."/>
            <person name="Maus I."/>
            <person name="Zhu X."/>
            <person name="Kougias P.G."/>
            <person name="Basile A."/>
            <person name="Luo G."/>
            <person name="Schluter A."/>
            <person name="Konstantinidis K.T."/>
            <person name="Angelidaki I."/>
        </authorList>
    </citation>
    <scope>NUCLEOTIDE SEQUENCE [LARGE SCALE GENOMIC DNA]</scope>
    <source>
        <strain evidence="1">AS04akNAM_66</strain>
    </source>
</reference>
<gene>
    <name evidence="1" type="ORF">GXX48_00665</name>
</gene>